<dbReference type="AlphaFoldDB" id="A0A6J4I3T2"/>
<dbReference type="EMBL" id="CADCTB010000108">
    <property type="protein sequence ID" value="CAA9241811.1"/>
    <property type="molecule type" value="Genomic_DNA"/>
</dbReference>
<reference evidence="1" key="1">
    <citation type="submission" date="2020-02" db="EMBL/GenBank/DDBJ databases">
        <authorList>
            <person name="Meier V. D."/>
        </authorList>
    </citation>
    <scope>NUCLEOTIDE SEQUENCE</scope>
    <source>
        <strain evidence="1">AVDCRST_MAG10</strain>
    </source>
</reference>
<accession>A0A6J4I3T2</accession>
<protein>
    <submittedName>
        <fullName evidence="1">Uncharacterized protein</fullName>
    </submittedName>
</protein>
<name>A0A6J4I3T2_9ACTN</name>
<proteinExistence type="predicted"/>
<gene>
    <name evidence="1" type="ORF">AVDCRST_MAG10-1640</name>
</gene>
<evidence type="ECO:0000313" key="1">
    <source>
        <dbReference type="EMBL" id="CAA9241811.1"/>
    </source>
</evidence>
<organism evidence="1">
    <name type="scientific">uncultured Acidimicrobiales bacterium</name>
    <dbReference type="NCBI Taxonomy" id="310071"/>
    <lineage>
        <taxon>Bacteria</taxon>
        <taxon>Bacillati</taxon>
        <taxon>Actinomycetota</taxon>
        <taxon>Acidimicrobiia</taxon>
        <taxon>Acidimicrobiales</taxon>
        <taxon>environmental samples</taxon>
    </lineage>
</organism>
<sequence length="58" mass="6438">MSIVRSPCGSLMLRLHGLGWGACGPGGKGAGIWVGRVCRHRWARPASDYVANRRKRRY</sequence>